<accession>A0A562E2U0</accession>
<evidence type="ECO:0000313" key="3">
    <source>
        <dbReference type="Proteomes" id="UP000321583"/>
    </source>
</evidence>
<reference evidence="2 3" key="1">
    <citation type="submission" date="2019-07" db="EMBL/GenBank/DDBJ databases">
        <title>Genome sequencing of lignin-degrading bacterial isolates.</title>
        <authorList>
            <person name="Gladden J."/>
        </authorList>
    </citation>
    <scope>NUCLEOTIDE SEQUENCE [LARGE SCALE GENOMIC DNA]</scope>
    <source>
        <strain evidence="2 3">J19</strain>
    </source>
</reference>
<keyword evidence="1" id="KW-0812">Transmembrane</keyword>
<dbReference type="Proteomes" id="UP000321583">
    <property type="component" value="Unassembled WGS sequence"/>
</dbReference>
<keyword evidence="1" id="KW-1133">Transmembrane helix</keyword>
<proteinExistence type="predicted"/>
<keyword evidence="3" id="KW-1185">Reference proteome</keyword>
<dbReference type="RefSeq" id="WP_019398310.1">
    <property type="nucleotide sequence ID" value="NZ_VLJS01000041.1"/>
</dbReference>
<dbReference type="OrthoDB" id="5998922at2"/>
<gene>
    <name evidence="2" type="ORF">L613_001400000210</name>
</gene>
<evidence type="ECO:0000313" key="2">
    <source>
        <dbReference type="EMBL" id="TWH16034.1"/>
    </source>
</evidence>
<organism evidence="2 3">
    <name type="scientific">Pseudoxanthomonas taiwanensis J19</name>
    <dbReference type="NCBI Taxonomy" id="935569"/>
    <lineage>
        <taxon>Bacteria</taxon>
        <taxon>Pseudomonadati</taxon>
        <taxon>Pseudomonadota</taxon>
        <taxon>Gammaproteobacteria</taxon>
        <taxon>Lysobacterales</taxon>
        <taxon>Lysobacteraceae</taxon>
        <taxon>Pseudoxanthomonas</taxon>
    </lineage>
</organism>
<sequence length="189" mass="20453">MNAPPPLPRNGFVSVLARISMLLAALAVLGSLAQAALALAVGDATVARIASHAAVPPAVAWMLEQRRLLSLLGLLLSGLFLVSSWGLLRRRDWARWTFIAFLLATALLNFASLALVGQFFDGMVGMFPQEFLDSREGREFMAQMQANRIVSLVTATATALAFAGLHGWLAWKLCTPQVRAEFHRDPASP</sequence>
<name>A0A562E2U0_9GAMM</name>
<evidence type="ECO:0000256" key="1">
    <source>
        <dbReference type="SAM" id="Phobius"/>
    </source>
</evidence>
<feature type="transmembrane region" description="Helical" evidence="1">
    <location>
        <begin position="149"/>
        <end position="171"/>
    </location>
</feature>
<feature type="transmembrane region" description="Helical" evidence="1">
    <location>
        <begin position="100"/>
        <end position="120"/>
    </location>
</feature>
<dbReference type="EMBL" id="VLJS01000041">
    <property type="protein sequence ID" value="TWH16034.1"/>
    <property type="molecule type" value="Genomic_DNA"/>
</dbReference>
<protein>
    <submittedName>
        <fullName evidence="2">Uncharacterized protein</fullName>
    </submittedName>
</protein>
<keyword evidence="1" id="KW-0472">Membrane</keyword>
<comment type="caution">
    <text evidence="2">The sequence shown here is derived from an EMBL/GenBank/DDBJ whole genome shotgun (WGS) entry which is preliminary data.</text>
</comment>
<dbReference type="AlphaFoldDB" id="A0A562E2U0"/>
<feature type="transmembrane region" description="Helical" evidence="1">
    <location>
        <begin position="68"/>
        <end position="88"/>
    </location>
</feature>